<dbReference type="EMBL" id="JAZGQK010000021">
    <property type="protein sequence ID" value="MEE6261607.1"/>
    <property type="molecule type" value="Genomic_DNA"/>
</dbReference>
<reference evidence="2 3" key="1">
    <citation type="submission" date="2024-01" db="EMBL/GenBank/DDBJ databases">
        <title>Genome insights into Plantactinospora sonchi sp. nov.</title>
        <authorList>
            <person name="Wang L."/>
        </authorList>
    </citation>
    <scope>NUCLEOTIDE SEQUENCE [LARGE SCALE GENOMIC DNA]</scope>
    <source>
        <strain evidence="2 3">NEAU-QY2</strain>
    </source>
</reference>
<dbReference type="RefSeq" id="WP_331216688.1">
    <property type="nucleotide sequence ID" value="NZ_JAZGQK010000021.1"/>
</dbReference>
<evidence type="ECO:0000313" key="2">
    <source>
        <dbReference type="EMBL" id="MEE6261607.1"/>
    </source>
</evidence>
<sequence length="52" mass="5544">MLGEVIAQMRQAGQHVEQAGRLIAQAIDHTLAPVGRHGQPGKLNPGSFLRST</sequence>
<feature type="region of interest" description="Disordered" evidence="1">
    <location>
        <begin position="33"/>
        <end position="52"/>
    </location>
</feature>
<evidence type="ECO:0000256" key="1">
    <source>
        <dbReference type="SAM" id="MobiDB-lite"/>
    </source>
</evidence>
<comment type="caution">
    <text evidence="2">The sequence shown here is derived from an EMBL/GenBank/DDBJ whole genome shotgun (WGS) entry which is preliminary data.</text>
</comment>
<accession>A0ABU7RYK7</accession>
<evidence type="ECO:0000313" key="3">
    <source>
        <dbReference type="Proteomes" id="UP001332243"/>
    </source>
</evidence>
<dbReference type="Proteomes" id="UP001332243">
    <property type="component" value="Unassembled WGS sequence"/>
</dbReference>
<name>A0ABU7RYK7_9ACTN</name>
<proteinExistence type="predicted"/>
<keyword evidence="3" id="KW-1185">Reference proteome</keyword>
<organism evidence="2 3">
    <name type="scientific">Plantactinospora sonchi</name>
    <dbReference type="NCBI Taxonomy" id="1544735"/>
    <lineage>
        <taxon>Bacteria</taxon>
        <taxon>Bacillati</taxon>
        <taxon>Actinomycetota</taxon>
        <taxon>Actinomycetes</taxon>
        <taxon>Micromonosporales</taxon>
        <taxon>Micromonosporaceae</taxon>
        <taxon>Plantactinospora</taxon>
    </lineage>
</organism>
<gene>
    <name evidence="2" type="ORF">V1633_24280</name>
</gene>
<protein>
    <submittedName>
        <fullName evidence="2">Uncharacterized protein</fullName>
    </submittedName>
</protein>